<protein>
    <submittedName>
        <fullName evidence="1">Uncharacterized protein</fullName>
    </submittedName>
</protein>
<name>A0A6G0ZJS2_APHCR</name>
<reference evidence="1 2" key="1">
    <citation type="submission" date="2019-08" db="EMBL/GenBank/DDBJ databases">
        <title>Whole genome of Aphis craccivora.</title>
        <authorList>
            <person name="Voronova N.V."/>
            <person name="Shulinski R.S."/>
            <person name="Bandarenka Y.V."/>
            <person name="Zhorov D.G."/>
            <person name="Warner D."/>
        </authorList>
    </citation>
    <scope>NUCLEOTIDE SEQUENCE [LARGE SCALE GENOMIC DNA]</scope>
    <source>
        <strain evidence="1">180601</strain>
        <tissue evidence="1">Whole Body</tissue>
    </source>
</reference>
<organism evidence="1 2">
    <name type="scientific">Aphis craccivora</name>
    <name type="common">Cowpea aphid</name>
    <dbReference type="NCBI Taxonomy" id="307492"/>
    <lineage>
        <taxon>Eukaryota</taxon>
        <taxon>Metazoa</taxon>
        <taxon>Ecdysozoa</taxon>
        <taxon>Arthropoda</taxon>
        <taxon>Hexapoda</taxon>
        <taxon>Insecta</taxon>
        <taxon>Pterygota</taxon>
        <taxon>Neoptera</taxon>
        <taxon>Paraneoptera</taxon>
        <taxon>Hemiptera</taxon>
        <taxon>Sternorrhyncha</taxon>
        <taxon>Aphidomorpha</taxon>
        <taxon>Aphidoidea</taxon>
        <taxon>Aphididae</taxon>
        <taxon>Aphidini</taxon>
        <taxon>Aphis</taxon>
        <taxon>Aphis</taxon>
    </lineage>
</organism>
<keyword evidence="2" id="KW-1185">Reference proteome</keyword>
<proteinExistence type="predicted"/>
<dbReference type="EMBL" id="VUJU01000289">
    <property type="protein sequence ID" value="KAF0771473.1"/>
    <property type="molecule type" value="Genomic_DNA"/>
</dbReference>
<accession>A0A6G0ZJS2</accession>
<dbReference type="Proteomes" id="UP000478052">
    <property type="component" value="Unassembled WGS sequence"/>
</dbReference>
<sequence>MEVVQNTTLRQITGMHYLTRNEAIQRSANIQPLSDIIKHATQIFYYKTSISRYQHIQKLAT</sequence>
<gene>
    <name evidence="1" type="ORF">FWK35_00002557</name>
</gene>
<evidence type="ECO:0000313" key="2">
    <source>
        <dbReference type="Proteomes" id="UP000478052"/>
    </source>
</evidence>
<dbReference type="AlphaFoldDB" id="A0A6G0ZJS2"/>
<evidence type="ECO:0000313" key="1">
    <source>
        <dbReference type="EMBL" id="KAF0771473.1"/>
    </source>
</evidence>
<comment type="caution">
    <text evidence="1">The sequence shown here is derived from an EMBL/GenBank/DDBJ whole genome shotgun (WGS) entry which is preliminary data.</text>
</comment>